<dbReference type="Proteomes" id="UP000229098">
    <property type="component" value="Unassembled WGS sequence"/>
</dbReference>
<evidence type="ECO:0000259" key="1">
    <source>
        <dbReference type="Pfam" id="PF02698"/>
    </source>
</evidence>
<comment type="caution">
    <text evidence="2">The sequence shown here is derived from an EMBL/GenBank/DDBJ whole genome shotgun (WGS) entry which is preliminary data.</text>
</comment>
<evidence type="ECO:0000313" key="2">
    <source>
        <dbReference type="EMBL" id="PJE64584.1"/>
    </source>
</evidence>
<dbReference type="EMBL" id="PFEF01000005">
    <property type="protein sequence ID" value="PJE64584.1"/>
    <property type="molecule type" value="Genomic_DNA"/>
</dbReference>
<protein>
    <recommendedName>
        <fullName evidence="1">DUF218 domain-containing protein</fullName>
    </recommendedName>
</protein>
<organism evidence="2 3">
    <name type="scientific">Candidatus Ryanbacteria bacterium CG10_big_fil_rev_8_21_14_0_10_43_42</name>
    <dbReference type="NCBI Taxonomy" id="1974864"/>
    <lineage>
        <taxon>Bacteria</taxon>
        <taxon>Candidatus Ryaniibacteriota</taxon>
    </lineage>
</organism>
<dbReference type="CDD" id="cd06259">
    <property type="entry name" value="YdcF-like"/>
    <property type="match status" value="1"/>
</dbReference>
<dbReference type="AlphaFoldDB" id="A0A2M8KXC2"/>
<sequence length="211" mass="23944">MDQPDQGHGKIAAYCMALLTQPLEKADAIAVFTGDGRTRVTHAHEIYQRGLAPLLMITGADDLLSANPQANAEDYAHYLIEQKSMSRDRIVTDATDVNPDFGKTCLGQAASIVYESRKRGWQTIILVASHYHIPRAYMTLLKICLKETFDLRIIAAPSRLPWFSGTEIKVHPVEPWLRFWDEEWPRITTYQDKGDVATWGELGEYLLRQNL</sequence>
<dbReference type="Pfam" id="PF02698">
    <property type="entry name" value="DUF218"/>
    <property type="match status" value="1"/>
</dbReference>
<accession>A0A2M8KXC2</accession>
<proteinExistence type="predicted"/>
<dbReference type="InterPro" id="IPR003848">
    <property type="entry name" value="DUF218"/>
</dbReference>
<name>A0A2M8KXC2_9BACT</name>
<gene>
    <name evidence="2" type="ORF">COU90_01970</name>
</gene>
<feature type="domain" description="DUF218" evidence="1">
    <location>
        <begin position="27"/>
        <end position="161"/>
    </location>
</feature>
<evidence type="ECO:0000313" key="3">
    <source>
        <dbReference type="Proteomes" id="UP000229098"/>
    </source>
</evidence>
<reference evidence="3" key="1">
    <citation type="submission" date="2017-09" db="EMBL/GenBank/DDBJ databases">
        <title>Depth-based differentiation of microbial function through sediment-hosted aquifers and enrichment of novel symbionts in the deep terrestrial subsurface.</title>
        <authorList>
            <person name="Probst A.J."/>
            <person name="Ladd B."/>
            <person name="Jarett J.K."/>
            <person name="Geller-Mcgrath D.E."/>
            <person name="Sieber C.M.K."/>
            <person name="Emerson J.B."/>
            <person name="Anantharaman K."/>
            <person name="Thomas B.C."/>
            <person name="Malmstrom R."/>
            <person name="Stieglmeier M."/>
            <person name="Klingl A."/>
            <person name="Woyke T."/>
            <person name="Ryan C.M."/>
            <person name="Banfield J.F."/>
        </authorList>
    </citation>
    <scope>NUCLEOTIDE SEQUENCE [LARGE SCALE GENOMIC DNA]</scope>
</reference>